<proteinExistence type="predicted"/>
<keyword evidence="2" id="KW-1185">Reference proteome</keyword>
<dbReference type="AlphaFoldDB" id="A0A517T1C9"/>
<sequence length="39" mass="4190">MVQLAIAGVYNERRPSVGFANSAFADSIFNNPDDTGTSR</sequence>
<name>A0A517T1C9_9BACT</name>
<evidence type="ECO:0000313" key="1">
    <source>
        <dbReference type="EMBL" id="QDT62163.1"/>
    </source>
</evidence>
<dbReference type="EMBL" id="CP036272">
    <property type="protein sequence ID" value="QDT62163.1"/>
    <property type="molecule type" value="Genomic_DNA"/>
</dbReference>
<protein>
    <submittedName>
        <fullName evidence="1">Uncharacterized protein</fullName>
    </submittedName>
</protein>
<evidence type="ECO:0000313" key="2">
    <source>
        <dbReference type="Proteomes" id="UP000315003"/>
    </source>
</evidence>
<accession>A0A517T1C9</accession>
<reference evidence="1 2" key="1">
    <citation type="submission" date="2019-02" db="EMBL/GenBank/DDBJ databases">
        <title>Deep-cultivation of Planctomycetes and their phenomic and genomic characterization uncovers novel biology.</title>
        <authorList>
            <person name="Wiegand S."/>
            <person name="Jogler M."/>
            <person name="Boedeker C."/>
            <person name="Pinto D."/>
            <person name="Vollmers J."/>
            <person name="Rivas-Marin E."/>
            <person name="Kohn T."/>
            <person name="Peeters S.H."/>
            <person name="Heuer A."/>
            <person name="Rast P."/>
            <person name="Oberbeckmann S."/>
            <person name="Bunk B."/>
            <person name="Jeske O."/>
            <person name="Meyerdierks A."/>
            <person name="Storesund J.E."/>
            <person name="Kallscheuer N."/>
            <person name="Luecker S."/>
            <person name="Lage O.M."/>
            <person name="Pohl T."/>
            <person name="Merkel B.J."/>
            <person name="Hornburger P."/>
            <person name="Mueller R.-W."/>
            <person name="Bruemmer F."/>
            <person name="Labrenz M."/>
            <person name="Spormann A.M."/>
            <person name="Op den Camp H."/>
            <person name="Overmann J."/>
            <person name="Amann R."/>
            <person name="Jetten M.S.M."/>
            <person name="Mascher T."/>
            <person name="Medema M.H."/>
            <person name="Devos D.P."/>
            <person name="Kaster A.-K."/>
            <person name="Ovreas L."/>
            <person name="Rohde M."/>
            <person name="Galperin M.Y."/>
            <person name="Jogler C."/>
        </authorList>
    </citation>
    <scope>NUCLEOTIDE SEQUENCE [LARGE SCALE GENOMIC DNA]</scope>
    <source>
        <strain evidence="1 2">SV_7m_r</strain>
    </source>
</reference>
<dbReference type="Proteomes" id="UP000315003">
    <property type="component" value="Chromosome"/>
</dbReference>
<gene>
    <name evidence="1" type="ORF">SV7mr_47100</name>
</gene>
<organism evidence="1 2">
    <name type="scientific">Stieleria bergensis</name>
    <dbReference type="NCBI Taxonomy" id="2528025"/>
    <lineage>
        <taxon>Bacteria</taxon>
        <taxon>Pseudomonadati</taxon>
        <taxon>Planctomycetota</taxon>
        <taxon>Planctomycetia</taxon>
        <taxon>Pirellulales</taxon>
        <taxon>Pirellulaceae</taxon>
        <taxon>Stieleria</taxon>
    </lineage>
</organism>